<evidence type="ECO:0000256" key="4">
    <source>
        <dbReference type="ARBA" id="ARBA00023136"/>
    </source>
</evidence>
<feature type="transmembrane region" description="Helical" evidence="5">
    <location>
        <begin position="34"/>
        <end position="53"/>
    </location>
</feature>
<dbReference type="Proteomes" id="UP000275256">
    <property type="component" value="Unassembled WGS sequence"/>
</dbReference>
<feature type="transmembrane region" description="Helical" evidence="5">
    <location>
        <begin position="187"/>
        <end position="203"/>
    </location>
</feature>
<keyword evidence="7" id="KW-1185">Reference proteome</keyword>
<keyword evidence="3 5" id="KW-1133">Transmembrane helix</keyword>
<sequence length="220" mass="23652">MLGSLLTLAFWVLPVASALMVVATLSPTDEPTDPRPYGGALLLWLLVAIPSLLERPFPVIYDVLRRDATYIASGQVWRLFTSPLVQMGGISGTRNNLFALAVVATAAVAYWGVTRTWVVFWFGGVASNIAVLGLRPVGGGNSMAHLVLATALVSSVLVDSRRRPLAVVFAVVVLAFAVVMVITRNYHAVSCAIGLAVGLIPWLRRPALASEKAYLVEQRR</sequence>
<feature type="transmembrane region" description="Helical" evidence="5">
    <location>
        <begin position="142"/>
        <end position="158"/>
    </location>
</feature>
<evidence type="ECO:0000313" key="7">
    <source>
        <dbReference type="Proteomes" id="UP000275256"/>
    </source>
</evidence>
<dbReference type="RefSeq" id="WP_121900555.1">
    <property type="nucleotide sequence ID" value="NZ_REFW01000001.1"/>
</dbReference>
<accession>A0A3M0GC38</accession>
<evidence type="ECO:0000256" key="5">
    <source>
        <dbReference type="SAM" id="Phobius"/>
    </source>
</evidence>
<dbReference type="InterPro" id="IPR035952">
    <property type="entry name" value="Rhomboid-like_sf"/>
</dbReference>
<feature type="transmembrane region" description="Helical" evidence="5">
    <location>
        <begin position="97"/>
        <end position="122"/>
    </location>
</feature>
<evidence type="ECO:0000256" key="3">
    <source>
        <dbReference type="ARBA" id="ARBA00022989"/>
    </source>
</evidence>
<proteinExistence type="predicted"/>
<keyword evidence="4 5" id="KW-0472">Membrane</keyword>
<keyword evidence="2 5" id="KW-0812">Transmembrane</keyword>
<dbReference type="AlphaFoldDB" id="A0A3M0GC38"/>
<evidence type="ECO:0000256" key="2">
    <source>
        <dbReference type="ARBA" id="ARBA00022692"/>
    </source>
</evidence>
<dbReference type="Gene3D" id="1.20.1540.10">
    <property type="entry name" value="Rhomboid-like"/>
    <property type="match status" value="1"/>
</dbReference>
<evidence type="ECO:0000313" key="6">
    <source>
        <dbReference type="EMBL" id="RMB62007.1"/>
    </source>
</evidence>
<comment type="caution">
    <text evidence="6">The sequence shown here is derived from an EMBL/GenBank/DDBJ whole genome shotgun (WGS) entry which is preliminary data.</text>
</comment>
<dbReference type="SUPFAM" id="SSF144091">
    <property type="entry name" value="Rhomboid-like"/>
    <property type="match status" value="1"/>
</dbReference>
<dbReference type="EMBL" id="REFW01000001">
    <property type="protein sequence ID" value="RMB62007.1"/>
    <property type="molecule type" value="Genomic_DNA"/>
</dbReference>
<organism evidence="6 7">
    <name type="scientific">Tessaracoccus antarcticus</name>
    <dbReference type="NCBI Taxonomy" id="2479848"/>
    <lineage>
        <taxon>Bacteria</taxon>
        <taxon>Bacillati</taxon>
        <taxon>Actinomycetota</taxon>
        <taxon>Actinomycetes</taxon>
        <taxon>Propionibacteriales</taxon>
        <taxon>Propionibacteriaceae</taxon>
        <taxon>Tessaracoccus</taxon>
    </lineage>
</organism>
<comment type="subcellular location">
    <subcellularLocation>
        <location evidence="1">Membrane</location>
        <topology evidence="1">Multi-pass membrane protein</topology>
    </subcellularLocation>
</comment>
<name>A0A3M0GC38_9ACTN</name>
<gene>
    <name evidence="6" type="ORF">EAX62_05320</name>
</gene>
<protein>
    <submittedName>
        <fullName evidence="6">Uncharacterized protein</fullName>
    </submittedName>
</protein>
<dbReference type="OrthoDB" id="3390953at2"/>
<reference evidence="6 7" key="1">
    <citation type="submission" date="2018-10" db="EMBL/GenBank/DDBJ databases">
        <title>Tessaracoccus antarcticuss sp. nov., isolated from sediment.</title>
        <authorList>
            <person name="Zhou L.Y."/>
            <person name="Du Z.J."/>
        </authorList>
    </citation>
    <scope>NUCLEOTIDE SEQUENCE [LARGE SCALE GENOMIC DNA]</scope>
    <source>
        <strain evidence="6 7">JDX10</strain>
    </source>
</reference>
<feature type="transmembrane region" description="Helical" evidence="5">
    <location>
        <begin position="165"/>
        <end position="181"/>
    </location>
</feature>
<evidence type="ECO:0000256" key="1">
    <source>
        <dbReference type="ARBA" id="ARBA00004141"/>
    </source>
</evidence>
<dbReference type="GO" id="GO:0016020">
    <property type="term" value="C:membrane"/>
    <property type="evidence" value="ECO:0007669"/>
    <property type="project" value="UniProtKB-SubCell"/>
</dbReference>